<evidence type="ECO:0000313" key="6">
    <source>
        <dbReference type="Proteomes" id="UP000282323"/>
    </source>
</evidence>
<dbReference type="GO" id="GO:0005507">
    <property type="term" value="F:copper ion binding"/>
    <property type="evidence" value="ECO:0007669"/>
    <property type="project" value="InterPro"/>
</dbReference>
<dbReference type="InterPro" id="IPR008972">
    <property type="entry name" value="Cupredoxin"/>
</dbReference>
<evidence type="ECO:0000313" key="5">
    <source>
        <dbReference type="EMBL" id="RQG95349.1"/>
    </source>
</evidence>
<comment type="caution">
    <text evidence="5">The sequence shown here is derived from an EMBL/GenBank/DDBJ whole genome shotgun (WGS) entry which is preliminary data.</text>
</comment>
<evidence type="ECO:0000259" key="4">
    <source>
        <dbReference type="PROSITE" id="PS50857"/>
    </source>
</evidence>
<keyword evidence="3" id="KW-0472">Membrane</keyword>
<keyword evidence="6" id="KW-1185">Reference proteome</keyword>
<keyword evidence="3" id="KW-1133">Transmembrane helix</keyword>
<dbReference type="GO" id="GO:0004129">
    <property type="term" value="F:cytochrome-c oxidase activity"/>
    <property type="evidence" value="ECO:0007669"/>
    <property type="project" value="InterPro"/>
</dbReference>
<dbReference type="OrthoDB" id="27522at2157"/>
<accession>A0A3N6P949</accession>
<dbReference type="InterPro" id="IPR001505">
    <property type="entry name" value="Copper_CuA"/>
</dbReference>
<dbReference type="GO" id="GO:0016020">
    <property type="term" value="C:membrane"/>
    <property type="evidence" value="ECO:0007669"/>
    <property type="project" value="InterPro"/>
</dbReference>
<gene>
    <name evidence="5" type="ORF">EA473_07730</name>
</gene>
<keyword evidence="3" id="KW-0812">Transmembrane</keyword>
<dbReference type="RefSeq" id="WP_124195061.1">
    <property type="nucleotide sequence ID" value="NZ_REGA01000005.1"/>
</dbReference>
<sequence>MTSPIDPPEGDWWSESVNRRETIWLGIAGVWSLFLFSWMSGWVRAGDQNPTGDTYEISPEQFREKVDQYKEAAEETDGGYVPADEHVYIAGQRFQWDGLPAVLETGTQYQFHFSSYDVQHATNIRPEHNLSAQMNFDILPGYEWIVPMTFDEPGEYHVICSEFCGDGHRSMHGTFTVVDDE</sequence>
<protein>
    <submittedName>
        <fullName evidence="5">Cytochrome C oxidase subunit II</fullName>
    </submittedName>
</protein>
<keyword evidence="2" id="KW-0186">Copper</keyword>
<evidence type="ECO:0000256" key="2">
    <source>
        <dbReference type="ARBA" id="ARBA00023008"/>
    </source>
</evidence>
<feature type="transmembrane region" description="Helical" evidence="3">
    <location>
        <begin position="23"/>
        <end position="43"/>
    </location>
</feature>
<dbReference type="InterPro" id="IPR002429">
    <property type="entry name" value="CcO_II-like_C"/>
</dbReference>
<dbReference type="SUPFAM" id="SSF49503">
    <property type="entry name" value="Cupredoxins"/>
    <property type="match status" value="1"/>
</dbReference>
<reference evidence="5 6" key="1">
    <citation type="submission" date="2018-10" db="EMBL/GenBank/DDBJ databases">
        <title>Natrarchaeobius chitinivorans gen. nov., sp. nov., and Natrarchaeobius haloalkaliphilus sp. nov., alkaliphilic, chitin-utilizing haloarchaea from hypersaline alkaline lakes.</title>
        <authorList>
            <person name="Sorokin D.Y."/>
            <person name="Elcheninov A.G."/>
            <person name="Kostrikina N.A."/>
            <person name="Bale N.J."/>
            <person name="Sinninghe Damste J.S."/>
            <person name="Khijniak T.V."/>
            <person name="Kublanov I.V."/>
            <person name="Toshchakov S.V."/>
        </authorList>
    </citation>
    <scope>NUCLEOTIDE SEQUENCE [LARGE SCALE GENOMIC DNA]</scope>
    <source>
        <strain evidence="5 6">AArcht4T</strain>
    </source>
</reference>
<evidence type="ECO:0000256" key="1">
    <source>
        <dbReference type="ARBA" id="ARBA00022723"/>
    </source>
</evidence>
<dbReference type="Gene3D" id="2.60.40.420">
    <property type="entry name" value="Cupredoxins - blue copper proteins"/>
    <property type="match status" value="1"/>
</dbReference>
<dbReference type="PROSITE" id="PS00078">
    <property type="entry name" value="COX2"/>
    <property type="match status" value="1"/>
</dbReference>
<feature type="domain" description="Cytochrome oxidase subunit II copper A binding" evidence="4">
    <location>
        <begin position="82"/>
        <end position="181"/>
    </location>
</feature>
<proteinExistence type="predicted"/>
<keyword evidence="1" id="KW-0479">Metal-binding</keyword>
<dbReference type="PROSITE" id="PS50857">
    <property type="entry name" value="COX2_CUA"/>
    <property type="match status" value="1"/>
</dbReference>
<dbReference type="EMBL" id="REGA01000005">
    <property type="protein sequence ID" value="RQG95349.1"/>
    <property type="molecule type" value="Genomic_DNA"/>
</dbReference>
<dbReference type="Proteomes" id="UP000282323">
    <property type="component" value="Unassembled WGS sequence"/>
</dbReference>
<dbReference type="AlphaFoldDB" id="A0A3N6P949"/>
<organism evidence="5 6">
    <name type="scientific">Natrarchaeobius chitinivorans</name>
    <dbReference type="NCBI Taxonomy" id="1679083"/>
    <lineage>
        <taxon>Archaea</taxon>
        <taxon>Methanobacteriati</taxon>
        <taxon>Methanobacteriota</taxon>
        <taxon>Stenosarchaea group</taxon>
        <taxon>Halobacteria</taxon>
        <taxon>Halobacteriales</taxon>
        <taxon>Natrialbaceae</taxon>
        <taxon>Natrarchaeobius</taxon>
    </lineage>
</organism>
<name>A0A3N6P949_NATCH</name>
<evidence type="ECO:0000256" key="3">
    <source>
        <dbReference type="SAM" id="Phobius"/>
    </source>
</evidence>